<feature type="active site" description="Charge relay system" evidence="8">
    <location>
        <position position="699"/>
    </location>
</feature>
<dbReference type="Pfam" id="PF01755">
    <property type="entry name" value="Glyco_transf_25"/>
    <property type="match status" value="1"/>
</dbReference>
<dbReference type="InterPro" id="IPR015366">
    <property type="entry name" value="S53_propep"/>
</dbReference>
<evidence type="ECO:0000313" key="12">
    <source>
        <dbReference type="Proteomes" id="UP000028545"/>
    </source>
</evidence>
<feature type="compositionally biased region" description="Basic and acidic residues" evidence="9">
    <location>
        <begin position="544"/>
        <end position="557"/>
    </location>
</feature>
<evidence type="ECO:0000259" key="10">
    <source>
        <dbReference type="PROSITE" id="PS51695"/>
    </source>
</evidence>
<evidence type="ECO:0000256" key="5">
    <source>
        <dbReference type="ARBA" id="ARBA00022825"/>
    </source>
</evidence>
<keyword evidence="5 8" id="KW-0720">Serine protease</keyword>
<dbReference type="SUPFAM" id="SSF52743">
    <property type="entry name" value="Subtilisin-like"/>
    <property type="match status" value="1"/>
</dbReference>
<name>A0A084GFZ8_PSEDA</name>
<feature type="compositionally biased region" description="Basic and acidic residues" evidence="9">
    <location>
        <begin position="888"/>
        <end position="907"/>
    </location>
</feature>
<organism evidence="11 12">
    <name type="scientific">Pseudallescheria apiosperma</name>
    <name type="common">Scedosporium apiospermum</name>
    <dbReference type="NCBI Taxonomy" id="563466"/>
    <lineage>
        <taxon>Eukaryota</taxon>
        <taxon>Fungi</taxon>
        <taxon>Dikarya</taxon>
        <taxon>Ascomycota</taxon>
        <taxon>Pezizomycotina</taxon>
        <taxon>Sordariomycetes</taxon>
        <taxon>Hypocreomycetidae</taxon>
        <taxon>Microascales</taxon>
        <taxon>Microascaceae</taxon>
        <taxon>Scedosporium</taxon>
    </lineage>
</organism>
<dbReference type="Gene3D" id="3.40.50.200">
    <property type="entry name" value="Peptidase S8/S53 domain"/>
    <property type="match status" value="1"/>
</dbReference>
<protein>
    <recommendedName>
        <fullName evidence="10">Peptidase S53 domain-containing protein</fullName>
    </recommendedName>
</protein>
<comment type="cofactor">
    <cofactor evidence="8">
        <name>Ca(2+)</name>
        <dbReference type="ChEBI" id="CHEBI:29108"/>
    </cofactor>
    <text evidence="8">Binds 1 Ca(2+) ion per subunit.</text>
</comment>
<feature type="region of interest" description="Disordered" evidence="9">
    <location>
        <begin position="537"/>
        <end position="559"/>
    </location>
</feature>
<comment type="caution">
    <text evidence="11">The sequence shown here is derived from an EMBL/GenBank/DDBJ whole genome shotgun (WGS) entry which is preliminary data.</text>
</comment>
<feature type="region of interest" description="Disordered" evidence="9">
    <location>
        <begin position="578"/>
        <end position="611"/>
    </location>
</feature>
<dbReference type="GO" id="GO:0004252">
    <property type="term" value="F:serine-type endopeptidase activity"/>
    <property type="evidence" value="ECO:0007669"/>
    <property type="project" value="UniProtKB-UniRule"/>
</dbReference>
<dbReference type="OrthoDB" id="409122at2759"/>
<feature type="compositionally biased region" description="Low complexity" evidence="9">
    <location>
        <begin position="578"/>
        <end position="589"/>
    </location>
</feature>
<dbReference type="AlphaFoldDB" id="A0A084GFZ8"/>
<keyword evidence="2 8" id="KW-0645">Protease</keyword>
<gene>
    <name evidence="11" type="ORF">SAPIO_CDS1160</name>
</gene>
<feature type="active site" description="Charge relay system" evidence="8">
    <location>
        <position position="1031"/>
    </location>
</feature>
<dbReference type="GO" id="GO:0008240">
    <property type="term" value="F:tripeptidyl-peptidase activity"/>
    <property type="evidence" value="ECO:0007669"/>
    <property type="project" value="TreeGrafter"/>
</dbReference>
<dbReference type="HOGENOM" id="CLU_281327_0_0_1"/>
<dbReference type="InterPro" id="IPR030400">
    <property type="entry name" value="Sedolisin_dom"/>
</dbReference>
<feature type="region of interest" description="Disordered" evidence="9">
    <location>
        <begin position="875"/>
        <end position="932"/>
    </location>
</feature>
<keyword evidence="6 8" id="KW-0106">Calcium</keyword>
<dbReference type="SUPFAM" id="SSF54897">
    <property type="entry name" value="Protease propeptides/inhibitors"/>
    <property type="match status" value="1"/>
</dbReference>
<dbReference type="SMART" id="SM00944">
    <property type="entry name" value="Pro-kuma_activ"/>
    <property type="match status" value="1"/>
</dbReference>
<feature type="binding site" evidence="8">
    <location>
        <position position="1073"/>
    </location>
    <ligand>
        <name>Ca(2+)</name>
        <dbReference type="ChEBI" id="CHEBI:29108"/>
    </ligand>
</feature>
<dbReference type="Proteomes" id="UP000028545">
    <property type="component" value="Unassembled WGS sequence"/>
</dbReference>
<evidence type="ECO:0000256" key="6">
    <source>
        <dbReference type="ARBA" id="ARBA00022837"/>
    </source>
</evidence>
<keyword evidence="4 8" id="KW-0378">Hydrolase</keyword>
<dbReference type="CDD" id="cd11377">
    <property type="entry name" value="Pro-peptidase_S53"/>
    <property type="match status" value="1"/>
</dbReference>
<evidence type="ECO:0000256" key="1">
    <source>
        <dbReference type="ARBA" id="ARBA00004239"/>
    </source>
</evidence>
<comment type="subcellular location">
    <subcellularLocation>
        <location evidence="1">Secreted</location>
        <location evidence="1">Extracellular space</location>
    </subcellularLocation>
</comment>
<dbReference type="CDD" id="cd06532">
    <property type="entry name" value="Glyco_transf_25"/>
    <property type="match status" value="1"/>
</dbReference>
<dbReference type="RefSeq" id="XP_016646059.1">
    <property type="nucleotide sequence ID" value="XM_016784504.1"/>
</dbReference>
<dbReference type="PANTHER" id="PTHR14218:SF19">
    <property type="entry name" value="SERINE PROTEASE AORO, PUTATIVE (AFU_ORTHOLOGUE AFUA_6G10250)-RELATED"/>
    <property type="match status" value="1"/>
</dbReference>
<accession>A0A084GFZ8</accession>
<dbReference type="InterPro" id="IPR002654">
    <property type="entry name" value="Glyco_trans_25"/>
</dbReference>
<dbReference type="EMBL" id="JOWA01000044">
    <property type="protein sequence ID" value="KEZ46260.1"/>
    <property type="molecule type" value="Genomic_DNA"/>
</dbReference>
<evidence type="ECO:0000256" key="2">
    <source>
        <dbReference type="ARBA" id="ARBA00022670"/>
    </source>
</evidence>
<dbReference type="GO" id="GO:0005576">
    <property type="term" value="C:extracellular region"/>
    <property type="evidence" value="ECO:0007669"/>
    <property type="project" value="UniProtKB-SubCell"/>
</dbReference>
<dbReference type="KEGG" id="sapo:SAPIO_CDS1160"/>
<feature type="binding site" evidence="8">
    <location>
        <position position="1072"/>
    </location>
    <ligand>
        <name>Ca(2+)</name>
        <dbReference type="ChEBI" id="CHEBI:29108"/>
    </ligand>
</feature>
<feature type="binding site" evidence="8">
    <location>
        <position position="1093"/>
    </location>
    <ligand>
        <name>Ca(2+)</name>
        <dbReference type="ChEBI" id="CHEBI:29108"/>
    </ligand>
</feature>
<proteinExistence type="predicted"/>
<sequence length="1114" mass="123786">MLIHICRARRLLIAVLLIIGLIILFSRDHGIPERRLSDGPEEVLNSTLGFGKIFVVNLPERTDRRDLMTLAAAVTGLDFTYIDGVRGANIPEKVLPPSPREKNVNWSGKTGSWRAHMNVLQRIVQENLTSALIMEDDADWDIRLKSQAQAFALASQAYLQPLQNDPSHNLASLFPALSKTLQEDAYVQELQNTPATKKPSTTSSPYGDDWDVIWLGHVGSHLPSDWTSRELNSNHAPLSLLTILIPNDETVADKRHLKRHPFADRIDDFAARFEPHTRVVHEARGTAGIQAYAVSRRGARKLLLKFGLEEFTSSYDLMLRDWCDGAYEGERPVCITTQPPLMSQYYSKGGSDIHGIGGGYFKKSGSTYIRYSVMLNLRKLVARRTDAGLAHIEGLADQWPDEGAILGHAPDAEDYLNHDLKTRSDPNSPNYGNHLSPEEVLQFFEPSEDRVKAVTEWLVSEGISASRISRSRNKQWIQFDATVEEIEALFYADFHIYEHEDTGTVNVACSGYYLPESVRDHIDYITPGIRLMPEDSLVQPQQKRTYEREVSPKDKQSRWRRHLGSDVLIKGRLPFANKSPGKSWSGKSKAVAGSEGTNQRDGAEPEVEEPEVIPPYNDCIYSVTPECIRAQYDIPEGTKNRSDNKLGIFQGLNIRYWQGDLDRYFHAVAPWVPKGSHPQNNLVNGAIGETSNRSESGAEAVMDFQLGMSLVWPQETVLWHVDDPWYEEQHTQEPLIYKGYFNSWFPFSLYPAYNQTGNCLDPECLDPTYPNSNPGGYDGPLACGTFEPTNIISISYSGSEASLPASYLRRQCAEIMKLALQGVTVVVSSGDYGVGSNRRDPPPVGCLGENYDVFNPNFPGNCPYVLTVGSTEWRRVESEDDEGDEGDERTGRGGRGGDDGRGEEEGRGGGGGDDDDDRGTKKPNLDQLQRFTGPYEETATTFFSSGGGFSNVYPVPEYQLAHQKAYFSTLAASNITLDVEGYHGGRTDYETIGSDGLNFNLEGRGYPDLSAIGDNIYVVHRGHPVLMMGTSASAPIVASMLNLVNEERLAVGKSTVGWVHPVIYSHPEIFEDITKGENPNCLSRGFPAVKGWDPVTGLGTPKYPKLLEVFMSLP</sequence>
<dbReference type="PANTHER" id="PTHR14218">
    <property type="entry name" value="PROTEASE S8 TRIPEPTIDYL PEPTIDASE I CLN2"/>
    <property type="match status" value="1"/>
</dbReference>
<keyword evidence="12" id="KW-1185">Reference proteome</keyword>
<dbReference type="GO" id="GO:0046872">
    <property type="term" value="F:metal ion binding"/>
    <property type="evidence" value="ECO:0007669"/>
    <property type="project" value="UniProtKB-UniRule"/>
</dbReference>
<reference evidence="11 12" key="1">
    <citation type="journal article" date="2014" name="Genome Announc.">
        <title>Draft genome sequence of the pathogenic fungus Scedosporium apiospermum.</title>
        <authorList>
            <person name="Vandeputte P."/>
            <person name="Ghamrawi S."/>
            <person name="Rechenmann M."/>
            <person name="Iltis A."/>
            <person name="Giraud S."/>
            <person name="Fleury M."/>
            <person name="Thornton C."/>
            <person name="Delhaes L."/>
            <person name="Meyer W."/>
            <person name="Papon N."/>
            <person name="Bouchara J.P."/>
        </authorList>
    </citation>
    <scope>NUCLEOTIDE SEQUENCE [LARGE SCALE GENOMIC DNA]</scope>
    <source>
        <strain evidence="11 12">IHEM 14462</strain>
    </source>
</reference>
<feature type="compositionally biased region" description="Acidic residues" evidence="9">
    <location>
        <begin position="878"/>
        <end position="887"/>
    </location>
</feature>
<evidence type="ECO:0000256" key="9">
    <source>
        <dbReference type="SAM" id="MobiDB-lite"/>
    </source>
</evidence>
<dbReference type="CDD" id="cd04056">
    <property type="entry name" value="Peptidases_S53"/>
    <property type="match status" value="1"/>
</dbReference>
<evidence type="ECO:0000256" key="8">
    <source>
        <dbReference type="PROSITE-ProRule" id="PRU01032"/>
    </source>
</evidence>
<dbReference type="GeneID" id="27720232"/>
<evidence type="ECO:0000313" key="11">
    <source>
        <dbReference type="EMBL" id="KEZ46260.1"/>
    </source>
</evidence>
<feature type="binding site" evidence="8">
    <location>
        <position position="1091"/>
    </location>
    <ligand>
        <name>Ca(2+)</name>
        <dbReference type="ChEBI" id="CHEBI:29108"/>
    </ligand>
</feature>
<evidence type="ECO:0000256" key="7">
    <source>
        <dbReference type="ARBA" id="ARBA00023145"/>
    </source>
</evidence>
<dbReference type="MEROPS" id="S53.007"/>
<keyword evidence="7" id="KW-0865">Zymogen</keyword>
<dbReference type="Pfam" id="PF09286">
    <property type="entry name" value="Pro-kuma_activ"/>
    <property type="match status" value="1"/>
</dbReference>
<feature type="active site" description="Charge relay system" evidence="8">
    <location>
        <position position="703"/>
    </location>
</feature>
<evidence type="ECO:0000256" key="4">
    <source>
        <dbReference type="ARBA" id="ARBA00022801"/>
    </source>
</evidence>
<dbReference type="InterPro" id="IPR050819">
    <property type="entry name" value="Tripeptidyl-peptidase_I"/>
</dbReference>
<feature type="domain" description="Peptidase S53" evidence="10">
    <location>
        <begin position="622"/>
        <end position="1113"/>
    </location>
</feature>
<dbReference type="VEuPathDB" id="FungiDB:SAPIO_CDS1160"/>
<evidence type="ECO:0000256" key="3">
    <source>
        <dbReference type="ARBA" id="ARBA00022723"/>
    </source>
</evidence>
<dbReference type="GO" id="GO:0006508">
    <property type="term" value="P:proteolysis"/>
    <property type="evidence" value="ECO:0007669"/>
    <property type="project" value="UniProtKB-KW"/>
</dbReference>
<dbReference type="PROSITE" id="PS51695">
    <property type="entry name" value="SEDOLISIN"/>
    <property type="match status" value="1"/>
</dbReference>
<dbReference type="InterPro" id="IPR036852">
    <property type="entry name" value="Peptidase_S8/S53_dom_sf"/>
</dbReference>
<keyword evidence="3 8" id="KW-0479">Metal-binding</keyword>